<evidence type="ECO:0000256" key="9">
    <source>
        <dbReference type="ARBA" id="ARBA00038868"/>
    </source>
</evidence>
<evidence type="ECO:0000256" key="3">
    <source>
        <dbReference type="ARBA" id="ARBA00022525"/>
    </source>
</evidence>
<keyword evidence="12" id="KW-1185">Reference proteome</keyword>
<keyword evidence="7" id="KW-1015">Disulfide bond</keyword>
<dbReference type="InterPro" id="IPR001314">
    <property type="entry name" value="Peptidase_S1A"/>
</dbReference>
<organism evidence="11 12">
    <name type="scientific">Leptosia nina</name>
    <dbReference type="NCBI Taxonomy" id="320188"/>
    <lineage>
        <taxon>Eukaryota</taxon>
        <taxon>Metazoa</taxon>
        <taxon>Ecdysozoa</taxon>
        <taxon>Arthropoda</taxon>
        <taxon>Hexapoda</taxon>
        <taxon>Insecta</taxon>
        <taxon>Pterygota</taxon>
        <taxon>Neoptera</taxon>
        <taxon>Endopterygota</taxon>
        <taxon>Lepidoptera</taxon>
        <taxon>Glossata</taxon>
        <taxon>Ditrysia</taxon>
        <taxon>Papilionoidea</taxon>
        <taxon>Pieridae</taxon>
        <taxon>Pierinae</taxon>
        <taxon>Leptosia</taxon>
    </lineage>
</organism>
<dbReference type="AlphaFoldDB" id="A0AAV1IWC5"/>
<comment type="similarity">
    <text evidence="2">Belongs to the peptidase S1 family.</text>
</comment>
<dbReference type="GO" id="GO:0004252">
    <property type="term" value="F:serine-type endopeptidase activity"/>
    <property type="evidence" value="ECO:0007669"/>
    <property type="project" value="UniProtKB-EC"/>
</dbReference>
<dbReference type="InterPro" id="IPR009003">
    <property type="entry name" value="Peptidase_S1_PA"/>
</dbReference>
<dbReference type="Gene3D" id="2.40.10.10">
    <property type="entry name" value="Trypsin-like serine proteases"/>
    <property type="match status" value="2"/>
</dbReference>
<evidence type="ECO:0000256" key="4">
    <source>
        <dbReference type="ARBA" id="ARBA00022670"/>
    </source>
</evidence>
<keyword evidence="5" id="KW-0378">Hydrolase</keyword>
<keyword evidence="4" id="KW-0645">Protease</keyword>
<comment type="catalytic activity">
    <reaction evidence="8">
        <text>Preferential cleavage: Arg-|-Xaa, Lys-|-Xaa.</text>
        <dbReference type="EC" id="3.4.21.4"/>
    </reaction>
</comment>
<accession>A0AAV1IWC5</accession>
<name>A0AAV1IWC5_9NEOP</name>
<evidence type="ECO:0000256" key="2">
    <source>
        <dbReference type="ARBA" id="ARBA00007664"/>
    </source>
</evidence>
<evidence type="ECO:0000313" key="11">
    <source>
        <dbReference type="EMBL" id="CAK1540396.1"/>
    </source>
</evidence>
<evidence type="ECO:0000259" key="10">
    <source>
        <dbReference type="PROSITE" id="PS50240"/>
    </source>
</evidence>
<evidence type="ECO:0000313" key="12">
    <source>
        <dbReference type="Proteomes" id="UP001497472"/>
    </source>
</evidence>
<dbReference type="EC" id="3.4.21.4" evidence="9"/>
<evidence type="ECO:0000256" key="7">
    <source>
        <dbReference type="ARBA" id="ARBA00023157"/>
    </source>
</evidence>
<evidence type="ECO:0000256" key="1">
    <source>
        <dbReference type="ARBA" id="ARBA00004613"/>
    </source>
</evidence>
<dbReference type="PROSITE" id="PS50240">
    <property type="entry name" value="TRYPSIN_DOM"/>
    <property type="match status" value="1"/>
</dbReference>
<keyword evidence="3" id="KW-0964">Secreted</keyword>
<dbReference type="CDD" id="cd00190">
    <property type="entry name" value="Tryp_SPc"/>
    <property type="match status" value="1"/>
</dbReference>
<reference evidence="11 12" key="1">
    <citation type="submission" date="2023-11" db="EMBL/GenBank/DDBJ databases">
        <authorList>
            <person name="Okamura Y."/>
        </authorList>
    </citation>
    <scope>NUCLEOTIDE SEQUENCE [LARGE SCALE GENOMIC DNA]</scope>
</reference>
<dbReference type="InterPro" id="IPR018114">
    <property type="entry name" value="TRYPSIN_HIS"/>
</dbReference>
<dbReference type="InterPro" id="IPR043504">
    <property type="entry name" value="Peptidase_S1_PA_chymotrypsin"/>
</dbReference>
<dbReference type="PRINTS" id="PR00722">
    <property type="entry name" value="CHYMOTRYPSIN"/>
</dbReference>
<dbReference type="PROSITE" id="PS00134">
    <property type="entry name" value="TRYPSIN_HIS"/>
    <property type="match status" value="1"/>
</dbReference>
<dbReference type="SUPFAM" id="SSF50494">
    <property type="entry name" value="Trypsin-like serine proteases"/>
    <property type="match status" value="1"/>
</dbReference>
<keyword evidence="6" id="KW-0720">Serine protease</keyword>
<evidence type="ECO:0000256" key="5">
    <source>
        <dbReference type="ARBA" id="ARBA00022801"/>
    </source>
</evidence>
<dbReference type="GO" id="GO:0016485">
    <property type="term" value="P:protein processing"/>
    <property type="evidence" value="ECO:0007669"/>
    <property type="project" value="UniProtKB-ARBA"/>
</dbReference>
<proteinExistence type="inferred from homology"/>
<protein>
    <recommendedName>
        <fullName evidence="9">trypsin</fullName>
        <ecNumber evidence="9">3.4.21.4</ecNumber>
    </recommendedName>
</protein>
<evidence type="ECO:0000256" key="8">
    <source>
        <dbReference type="ARBA" id="ARBA00036320"/>
    </source>
</evidence>
<evidence type="ECO:0000256" key="6">
    <source>
        <dbReference type="ARBA" id="ARBA00022825"/>
    </source>
</evidence>
<dbReference type="PANTHER" id="PTHR24276">
    <property type="entry name" value="POLYSERASE-RELATED"/>
    <property type="match status" value="1"/>
</dbReference>
<gene>
    <name evidence="11" type="ORF">LNINA_LOCUS454</name>
</gene>
<dbReference type="Proteomes" id="UP001497472">
    <property type="component" value="Unassembled WGS sequence"/>
</dbReference>
<dbReference type="InterPro" id="IPR001254">
    <property type="entry name" value="Trypsin_dom"/>
</dbReference>
<dbReference type="FunFam" id="2.40.10.10:FF:000047">
    <property type="entry name" value="Trypsin eta"/>
    <property type="match status" value="1"/>
</dbReference>
<sequence length="243" mass="26805">MHSGAQGDQDVSDQTRIVGGTNAADGEFPYQISLRWYGQQHFCGGSIIASQWILTAAHCPITDKKDAKVIAGTNSLKSGGDTYEIDQLIRHENYNSTSFANDIMLLKLTKEIKFGKKVATITLPSKNTPGSVELVASGWGYVDNNKKVPEKLQKITVKSLSVEQCQRSDLRRLQRTNPITGKQICTYRNNKSGLCQGDSGGPLANKNTLVGITSWGIPCAKGYPDIFTRVYSYVDWIEKKIKK</sequence>
<dbReference type="InterPro" id="IPR050430">
    <property type="entry name" value="Peptidase_S1"/>
</dbReference>
<feature type="domain" description="Peptidase S1" evidence="10">
    <location>
        <begin position="17"/>
        <end position="242"/>
    </location>
</feature>
<dbReference type="Pfam" id="PF00089">
    <property type="entry name" value="Trypsin"/>
    <property type="match status" value="1"/>
</dbReference>
<dbReference type="SMART" id="SM00020">
    <property type="entry name" value="Tryp_SPc"/>
    <property type="match status" value="1"/>
</dbReference>
<dbReference type="EMBL" id="CAVLEF010000001">
    <property type="protein sequence ID" value="CAK1540396.1"/>
    <property type="molecule type" value="Genomic_DNA"/>
</dbReference>
<dbReference type="GO" id="GO:0005576">
    <property type="term" value="C:extracellular region"/>
    <property type="evidence" value="ECO:0007669"/>
    <property type="project" value="UniProtKB-SubCell"/>
</dbReference>
<comment type="caution">
    <text evidence="11">The sequence shown here is derived from an EMBL/GenBank/DDBJ whole genome shotgun (WGS) entry which is preliminary data.</text>
</comment>
<comment type="subcellular location">
    <subcellularLocation>
        <location evidence="1">Secreted</location>
    </subcellularLocation>
</comment>
<dbReference type="PANTHER" id="PTHR24276:SF98">
    <property type="entry name" value="FI18310P1-RELATED"/>
    <property type="match status" value="1"/>
</dbReference>